<reference evidence="1" key="1">
    <citation type="submission" date="2024-01" db="EMBL/GenBank/DDBJ databases">
        <authorList>
            <person name="Webb A."/>
        </authorList>
    </citation>
    <scope>NUCLEOTIDE SEQUENCE</scope>
    <source>
        <strain evidence="1">Pm1</strain>
    </source>
</reference>
<name>A0AAV1THV6_9STRA</name>
<sequence>MSSRLTSSAAVALRRRQDPKLMDKFNLASLNGGKSPFIVSSNQLLKVDKKPVTSSTSKPRAVNKLSLEYLLGPRKAPTGTTLSK</sequence>
<evidence type="ECO:0000313" key="2">
    <source>
        <dbReference type="Proteomes" id="UP001162060"/>
    </source>
</evidence>
<organism evidence="1 2">
    <name type="scientific">Peronospora matthiolae</name>
    <dbReference type="NCBI Taxonomy" id="2874970"/>
    <lineage>
        <taxon>Eukaryota</taxon>
        <taxon>Sar</taxon>
        <taxon>Stramenopiles</taxon>
        <taxon>Oomycota</taxon>
        <taxon>Peronosporomycetes</taxon>
        <taxon>Peronosporales</taxon>
        <taxon>Peronosporaceae</taxon>
        <taxon>Peronospora</taxon>
    </lineage>
</organism>
<evidence type="ECO:0000313" key="1">
    <source>
        <dbReference type="EMBL" id="CAK7921542.1"/>
    </source>
</evidence>
<proteinExistence type="predicted"/>
<dbReference type="AlphaFoldDB" id="A0AAV1THV6"/>
<accession>A0AAV1THV6</accession>
<dbReference type="Proteomes" id="UP001162060">
    <property type="component" value="Unassembled WGS sequence"/>
</dbReference>
<gene>
    <name evidence="1" type="ORF">PM001_LOCUS7194</name>
</gene>
<dbReference type="EMBL" id="CAKLBY020000058">
    <property type="protein sequence ID" value="CAK7921542.1"/>
    <property type="molecule type" value="Genomic_DNA"/>
</dbReference>
<protein>
    <submittedName>
        <fullName evidence="1">Uncharacterized protein</fullName>
    </submittedName>
</protein>
<comment type="caution">
    <text evidence="1">The sequence shown here is derived from an EMBL/GenBank/DDBJ whole genome shotgun (WGS) entry which is preliminary data.</text>
</comment>